<dbReference type="Pfam" id="PF14326">
    <property type="entry name" value="DUF4384"/>
    <property type="match status" value="1"/>
</dbReference>
<reference evidence="3" key="1">
    <citation type="submission" date="2024-05" db="EMBL/GenBank/DDBJ databases">
        <authorList>
            <person name="Yang L."/>
            <person name="Pan L."/>
        </authorList>
    </citation>
    <scope>NUCLEOTIDE SEQUENCE</scope>
    <source>
        <strain evidence="3">FCG-7</strain>
    </source>
</reference>
<name>A0AAU7FCV4_9NEIS</name>
<evidence type="ECO:0000256" key="1">
    <source>
        <dbReference type="SAM" id="SignalP"/>
    </source>
</evidence>
<organism evidence="3">
    <name type="scientific">Chitinibacter mangrovi</name>
    <dbReference type="NCBI Taxonomy" id="3153927"/>
    <lineage>
        <taxon>Bacteria</taxon>
        <taxon>Pseudomonadati</taxon>
        <taxon>Pseudomonadota</taxon>
        <taxon>Betaproteobacteria</taxon>
        <taxon>Neisseriales</taxon>
        <taxon>Chitinibacteraceae</taxon>
        <taxon>Chitinibacter</taxon>
    </lineage>
</organism>
<feature type="signal peptide" evidence="1">
    <location>
        <begin position="1"/>
        <end position="19"/>
    </location>
</feature>
<dbReference type="RefSeq" id="WP_348946299.1">
    <property type="nucleotide sequence ID" value="NZ_CP157355.1"/>
</dbReference>
<dbReference type="KEGG" id="cmav:ABHF33_07115"/>
<gene>
    <name evidence="3" type="ORF">ABHF33_07115</name>
</gene>
<dbReference type="PANTHER" id="PTHR36194">
    <property type="entry name" value="S-LAYER-LIKE PROTEIN"/>
    <property type="match status" value="1"/>
</dbReference>
<accession>A0AAU7FCV4</accession>
<dbReference type="PANTHER" id="PTHR36194:SF1">
    <property type="entry name" value="S-LAYER-LIKE PROTEIN"/>
    <property type="match status" value="1"/>
</dbReference>
<dbReference type="EMBL" id="CP157355">
    <property type="protein sequence ID" value="XBM02031.1"/>
    <property type="molecule type" value="Genomic_DNA"/>
</dbReference>
<evidence type="ECO:0000313" key="3">
    <source>
        <dbReference type="EMBL" id="XBM02031.1"/>
    </source>
</evidence>
<feature type="domain" description="DUF4384" evidence="2">
    <location>
        <begin position="219"/>
        <end position="298"/>
    </location>
</feature>
<dbReference type="InterPro" id="IPR025493">
    <property type="entry name" value="DUF4384"/>
</dbReference>
<protein>
    <submittedName>
        <fullName evidence="3">DUF4384 domain-containing protein</fullName>
    </submittedName>
</protein>
<sequence>MLKFFALSISLLASISALAADPELSFSDPYIDESPNLQPTVGGRAEGARLSLLAPSSAALSSTTQPKLYWFATAEISSLTFSIQCAGDAKPIWTLKQSKQSAGFHVLDLTKLNVQLPVQQRCVWEAELPTVGNRTRKASAALMVRPIGGAGSKTLQQLAATGYWYDLIDAVSEKTQSKAAGSFALRARLLRQAGLQDAAAQDETHFPLEVTAKLAKQILKNGEPIALTLQSNKPAFIRWVYLDVRGKQTLILPNSYQREDVLAPYHPVKYPSATAEWALHVQAPFGQEQMKIYASEQPLEPISLVSTGFATWREQDKARLPVGVIEIVLPFESKQ</sequence>
<proteinExistence type="predicted"/>
<keyword evidence="1" id="KW-0732">Signal</keyword>
<dbReference type="AlphaFoldDB" id="A0AAU7FCV4"/>
<feature type="chain" id="PRO_5043313504" evidence="1">
    <location>
        <begin position="20"/>
        <end position="335"/>
    </location>
</feature>
<evidence type="ECO:0000259" key="2">
    <source>
        <dbReference type="Pfam" id="PF14326"/>
    </source>
</evidence>